<gene>
    <name evidence="3" type="ORF">POL25_05235</name>
</gene>
<organism evidence="3 4">
    <name type="scientific">Nannocystis bainbridge</name>
    <dbReference type="NCBI Taxonomy" id="2995303"/>
    <lineage>
        <taxon>Bacteria</taxon>
        <taxon>Pseudomonadati</taxon>
        <taxon>Myxococcota</taxon>
        <taxon>Polyangia</taxon>
        <taxon>Nannocystales</taxon>
        <taxon>Nannocystaceae</taxon>
        <taxon>Nannocystis</taxon>
    </lineage>
</organism>
<feature type="compositionally biased region" description="Pro residues" evidence="1">
    <location>
        <begin position="277"/>
        <end position="286"/>
    </location>
</feature>
<proteinExistence type="predicted"/>
<feature type="transmembrane region" description="Helical" evidence="2">
    <location>
        <begin position="203"/>
        <end position="226"/>
    </location>
</feature>
<sequence length="496" mass="50527">MTRPSPFVRLGFAVRRGFGRFTPDPFVVAVAMTLVTLVAGLVALGDGAGGLVPVLRLWSASGGLWSLLAFAGQMALMLTLGTALAAAPPVRRGLEALARRASGPRGLVGLVAFGSCTLCLFNWSLGLVCGAMFARTAGDEARRRGLAVHYPLLCAAGYAGMMVWHGGLSGTAPLKATTLADLTEVLGPELAARVGPIGLDASLLGGLNLAVTGGLWLLAPLVFMALTPAAGADPDPQPAPPPGHVLLDIVEGTCPEEHAPSTTGAPSTGATSALPAPSGPRAPAAPPVSGLDWLERSPLVVWALALPAAAALVFALGDTAGPALDLNAINLALWVLALVLHGRPDAFVRACDGGARASAGILLLFPLYGGIMGVMKGTGLAAALAGAFAAADPRVFTTLTFVSAGFLNLFIPSGGGQWAVQGPIVMSAALERGVDPTHAMLAIAYGDQWTNMLQPFWAVPLLAITGVRARDIIGYCTLWLLAGGLWIAACLFLASL</sequence>
<feature type="transmembrane region" description="Helical" evidence="2">
    <location>
        <begin position="107"/>
        <end position="134"/>
    </location>
</feature>
<name>A0ABT5DU87_9BACT</name>
<dbReference type="RefSeq" id="WP_272084728.1">
    <property type="nucleotide sequence ID" value="NZ_JAQNDL010000001.1"/>
</dbReference>
<comment type="caution">
    <text evidence="3">The sequence shown here is derived from an EMBL/GenBank/DDBJ whole genome shotgun (WGS) entry which is preliminary data.</text>
</comment>
<feature type="transmembrane region" description="Helical" evidence="2">
    <location>
        <begin position="146"/>
        <end position="164"/>
    </location>
</feature>
<reference evidence="3 4" key="1">
    <citation type="submission" date="2022-11" db="EMBL/GenBank/DDBJ databases">
        <title>Minimal conservation of predation-associated metabolite biosynthetic gene clusters underscores biosynthetic potential of Myxococcota including descriptions for ten novel species: Archangium lansinium sp. nov., Myxococcus landrumus sp. nov., Nannocystis bai.</title>
        <authorList>
            <person name="Ahearne A."/>
            <person name="Stevens C."/>
            <person name="Dowd S."/>
        </authorList>
    </citation>
    <scope>NUCLEOTIDE SEQUENCE [LARGE SCALE GENOMIC DNA]</scope>
    <source>
        <strain evidence="3 4">BB15-2</strain>
    </source>
</reference>
<evidence type="ECO:0000313" key="3">
    <source>
        <dbReference type="EMBL" id="MDC0716283.1"/>
    </source>
</evidence>
<feature type="compositionally biased region" description="Low complexity" evidence="1">
    <location>
        <begin position="260"/>
        <end position="276"/>
    </location>
</feature>
<keyword evidence="2" id="KW-0812">Transmembrane</keyword>
<feature type="transmembrane region" description="Helical" evidence="2">
    <location>
        <begin position="64"/>
        <end position="87"/>
    </location>
</feature>
<feature type="transmembrane region" description="Helical" evidence="2">
    <location>
        <begin position="299"/>
        <end position="317"/>
    </location>
</feature>
<accession>A0ABT5DU87</accession>
<evidence type="ECO:0000313" key="4">
    <source>
        <dbReference type="Proteomes" id="UP001221686"/>
    </source>
</evidence>
<feature type="transmembrane region" description="Helical" evidence="2">
    <location>
        <begin position="323"/>
        <end position="340"/>
    </location>
</feature>
<feature type="transmembrane region" description="Helical" evidence="2">
    <location>
        <begin position="26"/>
        <end position="52"/>
    </location>
</feature>
<dbReference type="Pfam" id="PF02667">
    <property type="entry name" value="SCFA_trans"/>
    <property type="match status" value="2"/>
</dbReference>
<feature type="transmembrane region" description="Helical" evidence="2">
    <location>
        <begin position="472"/>
        <end position="494"/>
    </location>
</feature>
<dbReference type="EMBL" id="JAQNDL010000001">
    <property type="protein sequence ID" value="MDC0716283.1"/>
    <property type="molecule type" value="Genomic_DNA"/>
</dbReference>
<feature type="transmembrane region" description="Helical" evidence="2">
    <location>
        <begin position="361"/>
        <end position="389"/>
    </location>
</feature>
<keyword evidence="2" id="KW-0472">Membrane</keyword>
<feature type="region of interest" description="Disordered" evidence="1">
    <location>
        <begin position="256"/>
        <end position="286"/>
    </location>
</feature>
<evidence type="ECO:0000256" key="2">
    <source>
        <dbReference type="SAM" id="Phobius"/>
    </source>
</evidence>
<feature type="transmembrane region" description="Helical" evidence="2">
    <location>
        <begin position="395"/>
        <end position="411"/>
    </location>
</feature>
<dbReference type="InterPro" id="IPR006160">
    <property type="entry name" value="SCFA_transpt_AtoE"/>
</dbReference>
<keyword evidence="2" id="KW-1133">Transmembrane helix</keyword>
<dbReference type="PANTHER" id="PTHR41983:SF2">
    <property type="entry name" value="SHORT-CHAIN FATTY ACID TRANSPORTER-RELATED"/>
    <property type="match status" value="1"/>
</dbReference>
<protein>
    <submittedName>
        <fullName evidence="3">TIGR00366 family protein</fullName>
    </submittedName>
</protein>
<keyword evidence="4" id="KW-1185">Reference proteome</keyword>
<evidence type="ECO:0000256" key="1">
    <source>
        <dbReference type="SAM" id="MobiDB-lite"/>
    </source>
</evidence>
<dbReference type="PANTHER" id="PTHR41983">
    <property type="entry name" value="SHORT-CHAIN FATTY ACID TRANSPORTER-RELATED"/>
    <property type="match status" value="1"/>
</dbReference>
<dbReference type="Proteomes" id="UP001221686">
    <property type="component" value="Unassembled WGS sequence"/>
</dbReference>